<evidence type="ECO:0000256" key="1">
    <source>
        <dbReference type="SAM" id="Phobius"/>
    </source>
</evidence>
<keyword evidence="3" id="KW-1185">Reference proteome</keyword>
<dbReference type="STRING" id="1121290.CLAOCE_19490"/>
<protein>
    <submittedName>
        <fullName evidence="2">Uncharacterized protein</fullName>
    </submittedName>
</protein>
<reference evidence="2 3" key="1">
    <citation type="submission" date="2016-06" db="EMBL/GenBank/DDBJ databases">
        <title>Genome sequence of Clostridium acetireducens DSM 10703.</title>
        <authorList>
            <person name="Poehlein A."/>
            <person name="Fluechter S."/>
            <person name="Duerre P."/>
            <person name="Daniel R."/>
        </authorList>
    </citation>
    <scope>NUCLEOTIDE SEQUENCE [LARGE SCALE GENOMIC DNA]</scope>
    <source>
        <strain evidence="2 3">DSM 10703</strain>
    </source>
</reference>
<comment type="caution">
    <text evidence="2">The sequence shown here is derived from an EMBL/GenBank/DDBJ whole genome shotgun (WGS) entry which is preliminary data.</text>
</comment>
<sequence>MIIINKALTLLHKVNKFFITIFAIIASITLGMALIAFVTLSKIVVSIENIYNANTHLMNIVLFCIIFIPITTIIFEKLLVNRYSKVK</sequence>
<evidence type="ECO:0000313" key="3">
    <source>
        <dbReference type="Proteomes" id="UP000175744"/>
    </source>
</evidence>
<keyword evidence="1" id="KW-1133">Transmembrane helix</keyword>
<dbReference type="AlphaFoldDB" id="A0A1E8EXC5"/>
<feature type="transmembrane region" description="Helical" evidence="1">
    <location>
        <begin position="60"/>
        <end position="80"/>
    </location>
</feature>
<dbReference type="Proteomes" id="UP000175744">
    <property type="component" value="Unassembled WGS sequence"/>
</dbReference>
<keyword evidence="1" id="KW-0812">Transmembrane</keyword>
<dbReference type="EMBL" id="LZFO01000035">
    <property type="protein sequence ID" value="OFI05028.1"/>
    <property type="molecule type" value="Genomic_DNA"/>
</dbReference>
<name>A0A1E8EXC5_9CLOT</name>
<feature type="transmembrane region" description="Helical" evidence="1">
    <location>
        <begin position="17"/>
        <end position="40"/>
    </location>
</feature>
<gene>
    <name evidence="2" type="ORF">CLOACE_19490</name>
</gene>
<accession>A0A1E8EXC5</accession>
<dbReference type="RefSeq" id="WP_070110911.1">
    <property type="nucleotide sequence ID" value="NZ_LZFO01000035.1"/>
</dbReference>
<organism evidence="2 3">
    <name type="scientific">Clostridium acetireducens DSM 10703</name>
    <dbReference type="NCBI Taxonomy" id="1121290"/>
    <lineage>
        <taxon>Bacteria</taxon>
        <taxon>Bacillati</taxon>
        <taxon>Bacillota</taxon>
        <taxon>Clostridia</taxon>
        <taxon>Eubacteriales</taxon>
        <taxon>Clostridiaceae</taxon>
        <taxon>Clostridium</taxon>
    </lineage>
</organism>
<keyword evidence="1" id="KW-0472">Membrane</keyword>
<proteinExistence type="predicted"/>
<evidence type="ECO:0000313" key="2">
    <source>
        <dbReference type="EMBL" id="OFI05028.1"/>
    </source>
</evidence>